<sequence>MTAPTGWIQVFLDTPADRFEGAVAFWSDVTGWLPSERRGEDGQFLTLQPPAGPAYLKMQAVPGAPGLHLDLDHSDRAAAIEHARGLGATTAWVYEDVEVMRSPGGFTFCQTLLDAGLGTELVRDGATILDQVCLDVPQSHWEQETAFWRDLTGRELQEATAPGFARLVTPGQVRILLQRLDEVDGAVRAHPDLATTDRAGDTDRHVGLGADVVGVHAFWTVLTAPGGQVYCLTDRDPSTGVVAPR</sequence>
<dbReference type="Gene3D" id="3.10.180.10">
    <property type="entry name" value="2,3-Dihydroxybiphenyl 1,2-Dioxygenase, domain 1"/>
    <property type="match status" value="2"/>
</dbReference>
<feature type="domain" description="Glyoxalase-like" evidence="1">
    <location>
        <begin position="131"/>
        <end position="233"/>
    </location>
</feature>
<organism evidence="2 3">
    <name type="scientific">Nocardioides exalbidus</name>
    <dbReference type="NCBI Taxonomy" id="402596"/>
    <lineage>
        <taxon>Bacteria</taxon>
        <taxon>Bacillati</taxon>
        <taxon>Actinomycetota</taxon>
        <taxon>Actinomycetes</taxon>
        <taxon>Propionibacteriales</taxon>
        <taxon>Nocardioidaceae</taxon>
        <taxon>Nocardioides</taxon>
    </lineage>
</organism>
<reference evidence="3" key="1">
    <citation type="submission" date="2016-10" db="EMBL/GenBank/DDBJ databases">
        <authorList>
            <person name="Varghese N."/>
            <person name="Submissions S."/>
        </authorList>
    </citation>
    <scope>NUCLEOTIDE SEQUENCE [LARGE SCALE GENOMIC DNA]</scope>
    <source>
        <strain evidence="3">DSM 22017</strain>
    </source>
</reference>
<keyword evidence="3" id="KW-1185">Reference proteome</keyword>
<dbReference type="InterPro" id="IPR029068">
    <property type="entry name" value="Glyas_Bleomycin-R_OHBP_Dase"/>
</dbReference>
<dbReference type="Pfam" id="PF18029">
    <property type="entry name" value="Glyoxalase_6"/>
    <property type="match status" value="2"/>
</dbReference>
<dbReference type="PANTHER" id="PTHR35908:SF1">
    <property type="entry name" value="CONSERVED PROTEIN"/>
    <property type="match status" value="1"/>
</dbReference>
<dbReference type="SUPFAM" id="SSF54593">
    <property type="entry name" value="Glyoxalase/Bleomycin resistance protein/Dihydroxybiphenyl dioxygenase"/>
    <property type="match status" value="1"/>
</dbReference>
<accession>A0A1H4XLM6</accession>
<protein>
    <recommendedName>
        <fullName evidence="1">Glyoxalase-like domain-containing protein</fullName>
    </recommendedName>
</protein>
<evidence type="ECO:0000313" key="3">
    <source>
        <dbReference type="Proteomes" id="UP000198742"/>
    </source>
</evidence>
<dbReference type="EMBL" id="FNRT01000002">
    <property type="protein sequence ID" value="SED06592.1"/>
    <property type="molecule type" value="Genomic_DNA"/>
</dbReference>
<dbReference type="RefSeq" id="WP_090970759.1">
    <property type="nucleotide sequence ID" value="NZ_FNRT01000002.1"/>
</dbReference>
<dbReference type="OrthoDB" id="3286168at2"/>
<dbReference type="STRING" id="402596.SAMN04489844_3598"/>
<dbReference type="AlphaFoldDB" id="A0A1H4XLM6"/>
<evidence type="ECO:0000259" key="1">
    <source>
        <dbReference type="Pfam" id="PF18029"/>
    </source>
</evidence>
<name>A0A1H4XLM6_9ACTN</name>
<dbReference type="Proteomes" id="UP000198742">
    <property type="component" value="Unassembled WGS sequence"/>
</dbReference>
<dbReference type="InterPro" id="IPR041581">
    <property type="entry name" value="Glyoxalase_6"/>
</dbReference>
<feature type="domain" description="Glyoxalase-like" evidence="1">
    <location>
        <begin position="9"/>
        <end position="109"/>
    </location>
</feature>
<proteinExistence type="predicted"/>
<gene>
    <name evidence="2" type="ORF">SAMN04489844_3598</name>
</gene>
<evidence type="ECO:0000313" key="2">
    <source>
        <dbReference type="EMBL" id="SED06592.1"/>
    </source>
</evidence>
<dbReference type="PANTHER" id="PTHR35908">
    <property type="entry name" value="HYPOTHETICAL FUSION PROTEIN"/>
    <property type="match status" value="1"/>
</dbReference>